<evidence type="ECO:0000256" key="1">
    <source>
        <dbReference type="SAM" id="Phobius"/>
    </source>
</evidence>
<keyword evidence="1" id="KW-0812">Transmembrane</keyword>
<dbReference type="EMBL" id="QRDY01000001">
    <property type="protein sequence ID" value="RED66362.1"/>
    <property type="molecule type" value="Genomic_DNA"/>
</dbReference>
<comment type="caution">
    <text evidence="2">The sequence shown here is derived from an EMBL/GenBank/DDBJ whole genome shotgun (WGS) entry which is preliminary data.</text>
</comment>
<proteinExistence type="predicted"/>
<evidence type="ECO:0000313" key="3">
    <source>
        <dbReference type="Proteomes" id="UP000256869"/>
    </source>
</evidence>
<evidence type="ECO:0000313" key="2">
    <source>
        <dbReference type="EMBL" id="RED66362.1"/>
    </source>
</evidence>
<accession>A0A3D9IX87</accession>
<gene>
    <name evidence="2" type="ORF">DFP95_101861</name>
</gene>
<reference evidence="2 3" key="1">
    <citation type="submission" date="2018-07" db="EMBL/GenBank/DDBJ databases">
        <title>Genomic Encyclopedia of Type Strains, Phase III (KMG-III): the genomes of soil and plant-associated and newly described type strains.</title>
        <authorList>
            <person name="Whitman W."/>
        </authorList>
    </citation>
    <scope>NUCLEOTIDE SEQUENCE [LARGE SCALE GENOMIC DNA]</scope>
    <source>
        <strain evidence="2 3">CECT 8236</strain>
    </source>
</reference>
<protein>
    <submittedName>
        <fullName evidence="2">Uncharacterized protein</fullName>
    </submittedName>
</protein>
<dbReference type="AlphaFoldDB" id="A0A3D9IX87"/>
<dbReference type="Proteomes" id="UP000256869">
    <property type="component" value="Unassembled WGS sequence"/>
</dbReference>
<sequence length="204" mass="22609">MLVTNSKKPLKIITISLLVLIIVLTLGYMGFYTYGRSIDVTIKGVNYQLGPDNSEVLQPETLTIKGTWSRSLKGIRTFKGTITFEHDSNPVPLESRETTVRFTPEGFGVVSYIYLENTSSGGVMPRAYSYGVLFANSDFSSVTFQRMREDEVTTGRPPGRGWSGKDGLMFAGPATTREQALMISNGLMKKHLNNNYVGGQYVLK</sequence>
<name>A0A3D9IX87_9BACL</name>
<dbReference type="OrthoDB" id="2971011at2"/>
<organism evidence="2 3">
    <name type="scientific">Cohnella lupini</name>
    <dbReference type="NCBI Taxonomy" id="1294267"/>
    <lineage>
        <taxon>Bacteria</taxon>
        <taxon>Bacillati</taxon>
        <taxon>Bacillota</taxon>
        <taxon>Bacilli</taxon>
        <taxon>Bacillales</taxon>
        <taxon>Paenibacillaceae</taxon>
        <taxon>Cohnella</taxon>
    </lineage>
</organism>
<keyword evidence="1" id="KW-1133">Transmembrane helix</keyword>
<keyword evidence="3" id="KW-1185">Reference proteome</keyword>
<keyword evidence="1" id="KW-0472">Membrane</keyword>
<dbReference type="RefSeq" id="WP_115991278.1">
    <property type="nucleotide sequence ID" value="NZ_QRDY01000001.1"/>
</dbReference>
<feature type="transmembrane region" description="Helical" evidence="1">
    <location>
        <begin position="12"/>
        <end position="34"/>
    </location>
</feature>